<gene>
    <name evidence="1" type="ORF">ACJIZ3_007692</name>
</gene>
<dbReference type="Proteomes" id="UP001634393">
    <property type="component" value="Unassembled WGS sequence"/>
</dbReference>
<dbReference type="EMBL" id="JBJXBP010000004">
    <property type="protein sequence ID" value="KAL3832956.1"/>
    <property type="molecule type" value="Genomic_DNA"/>
</dbReference>
<accession>A0ABD3T7N8</accession>
<evidence type="ECO:0000313" key="1">
    <source>
        <dbReference type="EMBL" id="KAL3832956.1"/>
    </source>
</evidence>
<organism evidence="1 2">
    <name type="scientific">Penstemon smallii</name>
    <dbReference type="NCBI Taxonomy" id="265156"/>
    <lineage>
        <taxon>Eukaryota</taxon>
        <taxon>Viridiplantae</taxon>
        <taxon>Streptophyta</taxon>
        <taxon>Embryophyta</taxon>
        <taxon>Tracheophyta</taxon>
        <taxon>Spermatophyta</taxon>
        <taxon>Magnoliopsida</taxon>
        <taxon>eudicotyledons</taxon>
        <taxon>Gunneridae</taxon>
        <taxon>Pentapetalae</taxon>
        <taxon>asterids</taxon>
        <taxon>lamiids</taxon>
        <taxon>Lamiales</taxon>
        <taxon>Plantaginaceae</taxon>
        <taxon>Cheloneae</taxon>
        <taxon>Penstemon</taxon>
    </lineage>
</organism>
<reference evidence="1 2" key="1">
    <citation type="submission" date="2024-12" db="EMBL/GenBank/DDBJ databases">
        <title>The unique morphological basis and parallel evolutionary history of personate flowers in Penstemon.</title>
        <authorList>
            <person name="Depatie T.H."/>
            <person name="Wessinger C.A."/>
        </authorList>
    </citation>
    <scope>NUCLEOTIDE SEQUENCE [LARGE SCALE GENOMIC DNA]</scope>
    <source>
        <strain evidence="1">WTNN_2</strain>
        <tissue evidence="1">Leaf</tissue>
    </source>
</reference>
<evidence type="ECO:0000313" key="2">
    <source>
        <dbReference type="Proteomes" id="UP001634393"/>
    </source>
</evidence>
<comment type="caution">
    <text evidence="1">The sequence shown here is derived from an EMBL/GenBank/DDBJ whole genome shotgun (WGS) entry which is preliminary data.</text>
</comment>
<dbReference type="PANTHER" id="PTHR36074:SF1">
    <property type="entry name" value="ISOPENTENYL-DIPHOSPHATE DELTA-ISOMERASE"/>
    <property type="match status" value="1"/>
</dbReference>
<dbReference type="PANTHER" id="PTHR36074">
    <property type="entry name" value="ISOPENTENYL-DIPHOSPHATE DELTA-ISOMERASE"/>
    <property type="match status" value="1"/>
</dbReference>
<dbReference type="AlphaFoldDB" id="A0ABD3T7N8"/>
<sequence length="326" mass="36004">MAAIALLDLVRKNPNFGTQTFNSRSLFSSNKLLGASFAVTTPFALGALFGNGVSQIAYCDAGTAALDEDYISSIRTSSGNIFQNEALKYSTKQYNIQLKPLFSALHWRTLALTSLRSFLLFYLPLLEPNSHIEEDDDEDFLQESLEENRLDLVVPFKKSVKQIIRETTVVTTRRILERLAVHYVSQRMAWKLLKDVSMSATRKAGRGLPTSTYIISVSRTTLRGHFLGVLASWIVQVGIDIYRFFTSISKAIKENNTIDTKEELRVLGKKVNSATVRCGSCLVFASIGAGIGATLVRPSIGQWIGCAIGDLSGPVIVAFCFEKLTK</sequence>
<name>A0ABD3T7N8_9LAMI</name>
<keyword evidence="2" id="KW-1185">Reference proteome</keyword>
<proteinExistence type="predicted"/>
<protein>
    <submittedName>
        <fullName evidence="1">Uncharacterized protein</fullName>
    </submittedName>
</protein>